<dbReference type="STRING" id="1245748.A0A229YQX9"/>
<accession>A0A229YQX9</accession>
<protein>
    <recommendedName>
        <fullName evidence="1">DUF427 domain-containing protein</fullName>
    </recommendedName>
</protein>
<dbReference type="PANTHER" id="PTHR34310:SF5">
    <property type="entry name" value="DUF427 DOMAIN PROTEIN (AFU_ORTHOLOGUE AFUA_3G02220)"/>
    <property type="match status" value="1"/>
</dbReference>
<dbReference type="Gene3D" id="2.170.150.40">
    <property type="entry name" value="Domain of unknown function (DUF427)"/>
    <property type="match status" value="1"/>
</dbReference>
<dbReference type="EMBL" id="NIDN02000053">
    <property type="protein sequence ID" value="RLL98390.1"/>
    <property type="molecule type" value="Genomic_DNA"/>
</dbReference>
<comment type="caution">
    <text evidence="2">The sequence shown here is derived from an EMBL/GenBank/DDBJ whole genome shotgun (WGS) entry which is preliminary data.</text>
</comment>
<dbReference type="Proteomes" id="UP000215289">
    <property type="component" value="Unassembled WGS sequence"/>
</dbReference>
<name>A0A229YQX9_9EURO</name>
<dbReference type="AlphaFoldDB" id="A0A229YQX9"/>
<dbReference type="InterPro" id="IPR038694">
    <property type="entry name" value="DUF427_sf"/>
</dbReference>
<dbReference type="OrthoDB" id="18996at2759"/>
<evidence type="ECO:0000259" key="1">
    <source>
        <dbReference type="Pfam" id="PF04248"/>
    </source>
</evidence>
<reference evidence="2 3" key="1">
    <citation type="submission" date="2018-08" db="EMBL/GenBank/DDBJ databases">
        <title>Draft genome sequences of two Aspergillus turcosus clinical strains isolated from bronchoalveolar lavage fluid: one azole-susceptible and the other azole-resistant.</title>
        <authorList>
            <person name="Parent-Michaud M."/>
            <person name="Dufresne P.J."/>
            <person name="Fournier E."/>
            <person name="Martineau C."/>
            <person name="Moreira S."/>
            <person name="Perkins V."/>
            <person name="De Repentigny L."/>
            <person name="Dufresne S.F."/>
        </authorList>
    </citation>
    <scope>NUCLEOTIDE SEQUENCE [LARGE SCALE GENOMIC DNA]</scope>
    <source>
        <strain evidence="2">HMR AF 1038</strain>
    </source>
</reference>
<gene>
    <name evidence="2" type="ORF">CFD26_103352</name>
</gene>
<sequence>MPRARATLDGTVLAESDNWETVEGNIYFPPSAINKSLFTPTDLSTHCSWKGDASYYTVTIGDKTIPNVAWYYAQPYDAAKNIKDYVAFCQSLPRRSYLLEGLIDDLVADKNKVNVTVE</sequence>
<organism evidence="2 3">
    <name type="scientific">Aspergillus turcosus</name>
    <dbReference type="NCBI Taxonomy" id="1245748"/>
    <lineage>
        <taxon>Eukaryota</taxon>
        <taxon>Fungi</taxon>
        <taxon>Dikarya</taxon>
        <taxon>Ascomycota</taxon>
        <taxon>Pezizomycotina</taxon>
        <taxon>Eurotiomycetes</taxon>
        <taxon>Eurotiomycetidae</taxon>
        <taxon>Eurotiales</taxon>
        <taxon>Aspergillaceae</taxon>
        <taxon>Aspergillus</taxon>
        <taxon>Aspergillus subgen. Fumigati</taxon>
    </lineage>
</organism>
<dbReference type="InterPro" id="IPR007361">
    <property type="entry name" value="DUF427"/>
</dbReference>
<feature type="domain" description="DUF427" evidence="1">
    <location>
        <begin position="5"/>
        <end position="90"/>
    </location>
</feature>
<dbReference type="Pfam" id="PF04248">
    <property type="entry name" value="NTP_transf_9"/>
    <property type="match status" value="1"/>
</dbReference>
<keyword evidence="3" id="KW-1185">Reference proteome</keyword>
<evidence type="ECO:0000313" key="3">
    <source>
        <dbReference type="Proteomes" id="UP000215289"/>
    </source>
</evidence>
<proteinExistence type="predicted"/>
<evidence type="ECO:0000313" key="2">
    <source>
        <dbReference type="EMBL" id="RLL98390.1"/>
    </source>
</evidence>
<dbReference type="PANTHER" id="PTHR34310">
    <property type="entry name" value="DUF427 DOMAIN PROTEIN (AFU_ORTHOLOGUE AFUA_3G02220)"/>
    <property type="match status" value="1"/>
</dbReference>